<dbReference type="Pfam" id="PF13245">
    <property type="entry name" value="AAA_19"/>
    <property type="match status" value="1"/>
</dbReference>
<dbReference type="Pfam" id="PF08378">
    <property type="entry name" value="NERD"/>
    <property type="match status" value="1"/>
</dbReference>
<evidence type="ECO:0000259" key="2">
    <source>
        <dbReference type="Pfam" id="PF08378"/>
    </source>
</evidence>
<dbReference type="GO" id="GO:0005524">
    <property type="term" value="F:ATP binding"/>
    <property type="evidence" value="ECO:0007669"/>
    <property type="project" value="InterPro"/>
</dbReference>
<organism evidence="3 4">
    <name type="scientific">Halomonas qinghailakensis</name>
    <dbReference type="NCBI Taxonomy" id="2937790"/>
    <lineage>
        <taxon>Bacteria</taxon>
        <taxon>Pseudomonadati</taxon>
        <taxon>Pseudomonadota</taxon>
        <taxon>Gammaproteobacteria</taxon>
        <taxon>Oceanospirillales</taxon>
        <taxon>Halomonadaceae</taxon>
        <taxon>Halomonas</taxon>
    </lineage>
</organism>
<sequence>MAEIYPRLSETELNALPSRAEANVYRQLRVLDFSGLEVMHSLATQTRNDKGTWVGEIDFLLFHPQYGIQLWEVKGGGVWLDGEGQWWSQGNHGTHKLTTTPLEQLKKQTGSLVQALNRVLPGIKLPIAPVLVFPDTREWQGTFPELTLNRDHVLLKGDMLSLNAEQLIARFQNTAWAGRGAVNSLPLTKQQTRLIQHHLLRPACALTTSVAEQARDVEAALFRLSEEQQWVLRLLEHIPRMAIYGGAGTGKSVLARMRAEQQAREGKKVLLLCFNIALAGAHRQAMADTQLGMIEIATFHELCQTRAKQAGISWPVPEAPNELPRFYNETAPDLLIEALQKAPEQWDALIVDEAQDYVPEWWLPLYEMLAEDASVTLLADPAQNLYARDYHLPVDVFEGMVPYPFTLHRNYRNAYEIACWLKERHGAAAEPGEHLPSSQNAVAVHTWKKPQDQWPLLQKAIAELEQDGFQPQDILLLTPFKVANSQVLQALIEHSPQYGERMFNVAAVKGLEAPVVILVDIGANGWAGNPKVEYVAASRARVKVEVFTSAQSFK</sequence>
<evidence type="ECO:0000313" key="3">
    <source>
        <dbReference type="EMBL" id="UYO73957.1"/>
    </source>
</evidence>
<dbReference type="PANTHER" id="PTHR11070">
    <property type="entry name" value="UVRD / RECB / PCRA DNA HELICASE FAMILY MEMBER"/>
    <property type="match status" value="1"/>
</dbReference>
<dbReference type="GO" id="GO:0000725">
    <property type="term" value="P:recombinational repair"/>
    <property type="evidence" value="ECO:0007669"/>
    <property type="project" value="TreeGrafter"/>
</dbReference>
<dbReference type="GO" id="GO:0003677">
    <property type="term" value="F:DNA binding"/>
    <property type="evidence" value="ECO:0007669"/>
    <property type="project" value="InterPro"/>
</dbReference>
<dbReference type="GO" id="GO:0043138">
    <property type="term" value="F:3'-5' DNA helicase activity"/>
    <property type="evidence" value="ECO:0007669"/>
    <property type="project" value="TreeGrafter"/>
</dbReference>
<reference evidence="3" key="1">
    <citation type="submission" date="2022-05" db="EMBL/GenBank/DDBJ databases">
        <title>Complete sequence of a novel PHA-producing Halomonas strain.</title>
        <authorList>
            <person name="Zheng Z."/>
        </authorList>
    </citation>
    <scope>NUCLEOTIDE SEQUENCE</scope>
    <source>
        <strain evidence="3">ZZQ-149</strain>
    </source>
</reference>
<accession>A0AA46YQT8</accession>
<dbReference type="Proteomes" id="UP001164935">
    <property type="component" value="Chromosome"/>
</dbReference>
<dbReference type="InterPro" id="IPR011528">
    <property type="entry name" value="NERD"/>
</dbReference>
<dbReference type="RefSeq" id="WP_264017991.1">
    <property type="nucleotide sequence ID" value="NZ_CP096973.1"/>
</dbReference>
<gene>
    <name evidence="3" type="ORF">M0220_13900</name>
</gene>
<feature type="domain" description="NERD" evidence="2">
    <location>
        <begin position="19"/>
        <end position="134"/>
    </location>
</feature>
<dbReference type="InterPro" id="IPR027417">
    <property type="entry name" value="P-loop_NTPase"/>
</dbReference>
<dbReference type="InterPro" id="IPR000212">
    <property type="entry name" value="DNA_helicase_UvrD/REP"/>
</dbReference>
<dbReference type="SUPFAM" id="SSF52540">
    <property type="entry name" value="P-loop containing nucleoside triphosphate hydrolases"/>
    <property type="match status" value="1"/>
</dbReference>
<dbReference type="Gene3D" id="3.40.50.300">
    <property type="entry name" value="P-loop containing nucleotide triphosphate hydrolases"/>
    <property type="match status" value="2"/>
</dbReference>
<name>A0AA46YQT8_9GAMM</name>
<dbReference type="PANTHER" id="PTHR11070:SF2">
    <property type="entry name" value="ATP-DEPENDENT DNA HELICASE SRS2"/>
    <property type="match status" value="1"/>
</dbReference>
<keyword evidence="4" id="KW-1185">Reference proteome</keyword>
<dbReference type="EMBL" id="CP096973">
    <property type="protein sequence ID" value="UYO73957.1"/>
    <property type="molecule type" value="Genomic_DNA"/>
</dbReference>
<dbReference type="KEGG" id="hqn:M0220_13900"/>
<dbReference type="AlphaFoldDB" id="A0AA46YQT8"/>
<evidence type="ECO:0000313" key="4">
    <source>
        <dbReference type="Proteomes" id="UP001164935"/>
    </source>
</evidence>
<protein>
    <recommendedName>
        <fullName evidence="1">DNA 3'-5' helicase II</fullName>
    </recommendedName>
</protein>
<proteinExistence type="predicted"/>
<evidence type="ECO:0000256" key="1">
    <source>
        <dbReference type="ARBA" id="ARBA00034923"/>
    </source>
</evidence>